<evidence type="ECO:0000313" key="4">
    <source>
        <dbReference type="Proteomes" id="UP000886725"/>
    </source>
</evidence>
<keyword evidence="1" id="KW-1133">Transmembrane helix</keyword>
<evidence type="ECO:0000313" key="3">
    <source>
        <dbReference type="EMBL" id="HIQ65231.1"/>
    </source>
</evidence>
<accession>A0A9D0YZT9</accession>
<keyword evidence="1" id="KW-0812">Transmembrane</keyword>
<evidence type="ECO:0000259" key="2">
    <source>
        <dbReference type="Pfam" id="PF04892"/>
    </source>
</evidence>
<dbReference type="PANTHER" id="PTHR36834">
    <property type="entry name" value="MEMBRANE PROTEIN-RELATED"/>
    <property type="match status" value="1"/>
</dbReference>
<dbReference type="EMBL" id="DVFU01000113">
    <property type="protein sequence ID" value="HIQ65231.1"/>
    <property type="molecule type" value="Genomic_DNA"/>
</dbReference>
<dbReference type="InterPro" id="IPR053150">
    <property type="entry name" value="Teicoplanin_resist-assoc"/>
</dbReference>
<dbReference type="InterPro" id="IPR006976">
    <property type="entry name" value="VanZ-like"/>
</dbReference>
<gene>
    <name evidence="3" type="ORF">IAC85_05795</name>
</gene>
<dbReference type="Pfam" id="PF04892">
    <property type="entry name" value="VanZ"/>
    <property type="match status" value="1"/>
</dbReference>
<reference evidence="3" key="2">
    <citation type="journal article" date="2021" name="PeerJ">
        <title>Extensive microbial diversity within the chicken gut microbiome revealed by metagenomics and culture.</title>
        <authorList>
            <person name="Gilroy R."/>
            <person name="Ravi A."/>
            <person name="Getino M."/>
            <person name="Pursley I."/>
            <person name="Horton D.L."/>
            <person name="Alikhan N.F."/>
            <person name="Baker D."/>
            <person name="Gharbi K."/>
            <person name="Hall N."/>
            <person name="Watson M."/>
            <person name="Adriaenssens E.M."/>
            <person name="Foster-Nyarko E."/>
            <person name="Jarju S."/>
            <person name="Secka A."/>
            <person name="Antonio M."/>
            <person name="Oren A."/>
            <person name="Chaudhuri R.R."/>
            <person name="La Ragione R."/>
            <person name="Hildebrand F."/>
            <person name="Pallen M.J."/>
        </authorList>
    </citation>
    <scope>NUCLEOTIDE SEQUENCE</scope>
    <source>
        <strain evidence="3">CHK165-10780</strain>
    </source>
</reference>
<dbReference type="PANTHER" id="PTHR36834:SF1">
    <property type="entry name" value="INTEGRAL MEMBRANE PROTEIN"/>
    <property type="match status" value="1"/>
</dbReference>
<feature type="transmembrane region" description="Helical" evidence="1">
    <location>
        <begin position="219"/>
        <end position="237"/>
    </location>
</feature>
<feature type="transmembrane region" description="Helical" evidence="1">
    <location>
        <begin position="7"/>
        <end position="25"/>
    </location>
</feature>
<feature type="domain" description="VanZ-like" evidence="2">
    <location>
        <begin position="73"/>
        <end position="193"/>
    </location>
</feature>
<feature type="transmembrane region" description="Helical" evidence="1">
    <location>
        <begin position="152"/>
        <end position="168"/>
    </location>
</feature>
<feature type="transmembrane region" description="Helical" evidence="1">
    <location>
        <begin position="31"/>
        <end position="56"/>
    </location>
</feature>
<organism evidence="3 4">
    <name type="scientific">Candidatus Faecenecus gallistercoris</name>
    <dbReference type="NCBI Taxonomy" id="2840793"/>
    <lineage>
        <taxon>Bacteria</taxon>
        <taxon>Bacillati</taxon>
        <taxon>Bacillota</taxon>
        <taxon>Bacillota incertae sedis</taxon>
        <taxon>Candidatus Faecenecus</taxon>
    </lineage>
</organism>
<name>A0A9D0YZT9_9FIRM</name>
<protein>
    <submittedName>
        <fullName evidence="3">VanZ family protein</fullName>
    </submittedName>
</protein>
<comment type="caution">
    <text evidence="3">The sequence shown here is derived from an EMBL/GenBank/DDBJ whole genome shotgun (WGS) entry which is preliminary data.</text>
</comment>
<dbReference type="AlphaFoldDB" id="A0A9D0YZT9"/>
<reference evidence="3" key="1">
    <citation type="submission" date="2020-10" db="EMBL/GenBank/DDBJ databases">
        <authorList>
            <person name="Gilroy R."/>
        </authorList>
    </citation>
    <scope>NUCLEOTIDE SEQUENCE</scope>
    <source>
        <strain evidence="3">CHK165-10780</strain>
    </source>
</reference>
<feature type="transmembrane region" description="Helical" evidence="1">
    <location>
        <begin position="120"/>
        <end position="140"/>
    </location>
</feature>
<proteinExistence type="predicted"/>
<feature type="transmembrane region" description="Helical" evidence="1">
    <location>
        <begin position="180"/>
        <end position="198"/>
    </location>
</feature>
<sequence>MEKKFSIIKNVIVTANILLFCYLVYIGRNQYIYHMNYLKCILFMIINCLFIYCYGILQNKERTYRSNLSLYIVLFFLLLISVTFFIGRTSLSFYTWWYGGQYQPFHTIMSQLKRGSFKSLAKNIIGNAIMLMPLSFLLMMKNKKNNHIIRQSVVVLPVIIGIELLQEFTHTGSFDVDDIILNYLGTVIFTFFITRFHLVDKIRKVFYTDFNLNVKTKRALFDGSLMTLIITDILVVVL</sequence>
<keyword evidence="1" id="KW-0472">Membrane</keyword>
<dbReference type="Proteomes" id="UP000886725">
    <property type="component" value="Unassembled WGS sequence"/>
</dbReference>
<feature type="transmembrane region" description="Helical" evidence="1">
    <location>
        <begin position="68"/>
        <end position="87"/>
    </location>
</feature>
<evidence type="ECO:0000256" key="1">
    <source>
        <dbReference type="SAM" id="Phobius"/>
    </source>
</evidence>